<dbReference type="Pfam" id="PF00580">
    <property type="entry name" value="UvrD-helicase"/>
    <property type="match status" value="1"/>
</dbReference>
<feature type="domain" description="UvrD-like helicase ATP-binding" evidence="6">
    <location>
        <begin position="399"/>
        <end position="484"/>
    </location>
</feature>
<dbReference type="GO" id="GO:0005694">
    <property type="term" value="C:chromosome"/>
    <property type="evidence" value="ECO:0007669"/>
    <property type="project" value="UniProtKB-ARBA"/>
</dbReference>
<dbReference type="FunFam" id="3.40.50.300:FF:000326">
    <property type="entry name" value="P-loop containing nucleoside triphosphate hydrolase"/>
    <property type="match status" value="1"/>
</dbReference>
<keyword evidence="3" id="KW-0347">Helicase</keyword>
<dbReference type="Pfam" id="PF13087">
    <property type="entry name" value="AAA_12"/>
    <property type="match status" value="1"/>
</dbReference>
<dbReference type="InterPro" id="IPR047187">
    <property type="entry name" value="SF1_C_Upf1"/>
</dbReference>
<dbReference type="Gene3D" id="1.25.40.470">
    <property type="match status" value="1"/>
</dbReference>
<evidence type="ECO:0000259" key="7">
    <source>
        <dbReference type="Pfam" id="PF13086"/>
    </source>
</evidence>
<sequence length="1762" mass="201089">MDPLSLLVIDEAAQLRECESAIPMQLKGIRHVILIGDACQLPAMVTSKVSEDAGFGRSLFERLSSLGHSKNLLNIQYRMHPKISAFPNANFYGNKILDDPNVLSKGYERQYLQGPMFGPYSFISTSDGRDEQDNVAHSRKNMVEVAIILKIVRKLFRAWDGAREKLKIGIISPYAAQVSAIQEKLGHKYEKLKYFAVRVKSIDGFQGGEEDILIISTVRSNSEGSIVFLSNLQHKDQSVFICGKKSSVENKSTDMHDIDDTTEFSSIPDSFMDLPLDCYPLVITFQKFLLMLDGSMENSYFDRFNDVRELCAGNTGTTRTFALNAFIRSKEVNYDRFKSFYWPHFNCHLTRKLDSLTVFVEIMSHIIGGLIAGRVPNGKLSRGNYLLLSDGRVSTLSKDIREMIYDIFLDYEKKKLLNGEFDFADLVMDLHRRLRQGIYLGDQMDFVYIDEVQDLTMRQAALFKYIFQNFEEGFVFSGDTAQTIARGIDFRFQDIRSLFYNEFISEQRSDIKGNSKEKVHCFSDYFQLNQNFRTHAGILKLSQSIIELLYHFFPLSIDFSIPENSLVYGEAPVLLESVNDENAIVTIFGNSGSTGSSLIGFGAEQVILVRDDSVKKEVSDQIRKQALVLTLVECKSLEFQDVLLYNFFGTSPLKNQWRVIYGYMEELDLFHCTEHKSFPSFCSAKHKILCSELKQLYVALTRARQRLWIYESMDKFSMPVFDYLRKLGVVQVRHLDESLAQSMRVGSSKEEWCSRGTKSCSSRMGGSNSELARVPLTEAAEIFETIGKFEIAAKCFIQLKEFERAGLLYLKNCEESRLEDAADCFSLAGCWSIAAEVYCRINCLLKCLTVCTKGNLFEAGLQFLEKWKADGIFDADAERIETRVPSKIMMKFVRAFNSLNLMRTFLVTHSYLDELVVLEVEFGNSMEAANSAKLRGDLLLAAEILEKGGHYEEASRITLLYVLANSLWITGSKGWPLKKFLNKEELLTKSKLIAKTRNDNFYELVCVEANSLSENGRSLEEIGEGLATSQGLGHLGAEILYLRKILDFHLKVRLVKYEQDEMVVLDSMKHAALMISLKRVSAQTLNYFWNTWREKILSILVYLSSIGTIHEKDYKGCEIIQNGSSIYILLNADAYWMKDVCHRSVKRNGELVTMDVHQFVSAAQSYWVSEVTSLGMNVLEKLNALYRFYVGKSPSMFNQGMTSLHIFEVTKGLMEPKVLNWEAPKALLEYSASSRQRFFEMICPPDSKMIFSEDVMKLRKTELCREITKEVIMELISSERKLSLGQIWKVVMLIFVCGSLPVELYQVIVNRFDLSPHWKSFFEQFKDCLDSGIVRLSFLLQIRESLGETRQPNWSEMSSYISPFHFSYLLERFLYLTSSWKHIFYTTKSSLLETLACENWKLNSKSELDTDASLKAELYALEGFLVDFSQHILSGRKGTLKWFEKTDIAAKKDYPSLVLRLCILVCLVCINAGDHFGVLCDLLVKDDISYFLPLEFREIGLAISPNNPYEVISSEVDSNRLYRVCAEVLKVIENPLVILYLGKNHPTFPCPDAIFIDMELILFREDILDILNLKRTQCVQQDALIKLETKALSESISQEEQFMENEGKHDDDLQGGYKMVPVPVNGGVSFNPRVLKFNLELLIRALDAAIAKSNLNASSIAEDRRFITEAKIMLGELKQILIALRVSCPREESMQPILNRVFALFEKWEAKAMGTRLSKLSAPFFSMLMVRSTVQASVSSKSRKKKEKSRSEKDKKGKGKRK</sequence>
<dbReference type="Gene3D" id="3.40.50.300">
    <property type="entry name" value="P-loop containing nucleotide triphosphate hydrolases"/>
    <property type="match status" value="4"/>
</dbReference>
<dbReference type="InterPro" id="IPR041679">
    <property type="entry name" value="DNA2/NAM7-like_C"/>
</dbReference>
<dbReference type="SUPFAM" id="SSF52540">
    <property type="entry name" value="P-loop containing nucleoside triphosphate hydrolases"/>
    <property type="match status" value="2"/>
</dbReference>
<evidence type="ECO:0000256" key="2">
    <source>
        <dbReference type="ARBA" id="ARBA00022801"/>
    </source>
</evidence>
<evidence type="ECO:0000256" key="4">
    <source>
        <dbReference type="ARBA" id="ARBA00022840"/>
    </source>
</evidence>
<protein>
    <recommendedName>
        <fullName evidence="11">UvrD-like helicase ATP-binding domain-containing protein</fullName>
    </recommendedName>
</protein>
<reference evidence="9" key="1">
    <citation type="submission" date="2022-04" db="EMBL/GenBank/DDBJ databases">
        <title>A functionally conserved STORR gene fusion in Papaver species that diverged 16.8 million years ago.</title>
        <authorList>
            <person name="Catania T."/>
        </authorList>
    </citation>
    <scope>NUCLEOTIDE SEQUENCE</scope>
    <source>
        <strain evidence="9">S-188037</strain>
    </source>
</reference>
<evidence type="ECO:0000256" key="1">
    <source>
        <dbReference type="ARBA" id="ARBA00022741"/>
    </source>
</evidence>
<dbReference type="PANTHER" id="PTHR21529">
    <property type="entry name" value="MAMMARY TURMOR VIRUS RECEPTOR HOMOLOG 1, 2 MTVR1, 2"/>
    <property type="match status" value="1"/>
</dbReference>
<dbReference type="GO" id="GO:0004386">
    <property type="term" value="F:helicase activity"/>
    <property type="evidence" value="ECO:0007669"/>
    <property type="project" value="UniProtKB-KW"/>
</dbReference>
<dbReference type="CDD" id="cd18808">
    <property type="entry name" value="SF1_C_Upf1"/>
    <property type="match status" value="1"/>
</dbReference>
<evidence type="ECO:0000313" key="9">
    <source>
        <dbReference type="EMBL" id="KAI3830533.1"/>
    </source>
</evidence>
<keyword evidence="1" id="KW-0547">Nucleotide-binding</keyword>
<evidence type="ECO:0000259" key="8">
    <source>
        <dbReference type="Pfam" id="PF13087"/>
    </source>
</evidence>
<name>A0AAD4RU59_9MAGN</name>
<evidence type="ECO:0000256" key="5">
    <source>
        <dbReference type="SAM" id="MobiDB-lite"/>
    </source>
</evidence>
<feature type="domain" description="DNA2/NAM7 helicase helicase" evidence="7">
    <location>
        <begin position="5"/>
        <end position="48"/>
    </location>
</feature>
<comment type="caution">
    <text evidence="9">The sequence shown here is derived from an EMBL/GenBank/DDBJ whole genome shotgun (WGS) entry which is preliminary data.</text>
</comment>
<dbReference type="Pfam" id="PF13086">
    <property type="entry name" value="AAA_11"/>
    <property type="match status" value="1"/>
</dbReference>
<dbReference type="PANTHER" id="PTHR21529:SF4">
    <property type="entry name" value="TPR AND ANKYRIN REPEAT-CONTAINING PROTEIN 1"/>
    <property type="match status" value="1"/>
</dbReference>
<gene>
    <name evidence="9" type="ORF">MKW98_030696</name>
</gene>
<feature type="region of interest" description="Disordered" evidence="5">
    <location>
        <begin position="1735"/>
        <end position="1762"/>
    </location>
</feature>
<proteinExistence type="predicted"/>
<dbReference type="EMBL" id="JAJJMB010018262">
    <property type="protein sequence ID" value="KAI3830533.1"/>
    <property type="molecule type" value="Genomic_DNA"/>
</dbReference>
<accession>A0AAD4RU59</accession>
<keyword evidence="2" id="KW-0378">Hydrolase</keyword>
<dbReference type="InterPro" id="IPR041677">
    <property type="entry name" value="DNA2/NAM7_AAA_11"/>
</dbReference>
<feature type="domain" description="DNA2/NAM7 helicase-like C-terminal" evidence="8">
    <location>
        <begin position="56"/>
        <end position="232"/>
    </location>
</feature>
<dbReference type="GO" id="GO:0016787">
    <property type="term" value="F:hydrolase activity"/>
    <property type="evidence" value="ECO:0007669"/>
    <property type="project" value="UniProtKB-KW"/>
</dbReference>
<evidence type="ECO:0008006" key="11">
    <source>
        <dbReference type="Google" id="ProtNLM"/>
    </source>
</evidence>
<dbReference type="Proteomes" id="UP001202328">
    <property type="component" value="Unassembled WGS sequence"/>
</dbReference>
<keyword evidence="10" id="KW-1185">Reference proteome</keyword>
<dbReference type="InterPro" id="IPR039904">
    <property type="entry name" value="TRANK1"/>
</dbReference>
<organism evidence="9 10">
    <name type="scientific">Papaver atlanticum</name>
    <dbReference type="NCBI Taxonomy" id="357466"/>
    <lineage>
        <taxon>Eukaryota</taxon>
        <taxon>Viridiplantae</taxon>
        <taxon>Streptophyta</taxon>
        <taxon>Embryophyta</taxon>
        <taxon>Tracheophyta</taxon>
        <taxon>Spermatophyta</taxon>
        <taxon>Magnoliopsida</taxon>
        <taxon>Ranunculales</taxon>
        <taxon>Papaveraceae</taxon>
        <taxon>Papaveroideae</taxon>
        <taxon>Papaver</taxon>
    </lineage>
</organism>
<dbReference type="GO" id="GO:0005524">
    <property type="term" value="F:ATP binding"/>
    <property type="evidence" value="ECO:0007669"/>
    <property type="project" value="UniProtKB-KW"/>
</dbReference>
<dbReference type="InterPro" id="IPR027417">
    <property type="entry name" value="P-loop_NTPase"/>
</dbReference>
<dbReference type="InterPro" id="IPR014016">
    <property type="entry name" value="UvrD-like_ATP-bd"/>
</dbReference>
<keyword evidence="4" id="KW-0067">ATP-binding</keyword>
<evidence type="ECO:0000256" key="3">
    <source>
        <dbReference type="ARBA" id="ARBA00022806"/>
    </source>
</evidence>
<evidence type="ECO:0000259" key="6">
    <source>
        <dbReference type="Pfam" id="PF00580"/>
    </source>
</evidence>
<evidence type="ECO:0000313" key="10">
    <source>
        <dbReference type="Proteomes" id="UP001202328"/>
    </source>
</evidence>